<dbReference type="InterPro" id="IPR010368">
    <property type="entry name" value="Com_YlbF"/>
</dbReference>
<dbReference type="InterPro" id="IPR023378">
    <property type="entry name" value="YheA/YmcA-like_dom_sf"/>
</dbReference>
<dbReference type="PANTHER" id="PTHR38448:SF2">
    <property type="entry name" value="REGULATORY PROTEIN YLBF"/>
    <property type="match status" value="1"/>
</dbReference>
<gene>
    <name evidence="1" type="ORF">N1496_03035</name>
</gene>
<dbReference type="RefSeq" id="WP_018365549.1">
    <property type="nucleotide sequence ID" value="NZ_CP104407.1"/>
</dbReference>
<dbReference type="SUPFAM" id="SSF158622">
    <property type="entry name" value="YheA/YmcA-like"/>
    <property type="match status" value="1"/>
</dbReference>
<evidence type="ECO:0000313" key="1">
    <source>
        <dbReference type="EMBL" id="WMB28545.1"/>
    </source>
</evidence>
<protein>
    <submittedName>
        <fullName evidence="1">YlbF family regulator</fullName>
    </submittedName>
</protein>
<keyword evidence="2" id="KW-1185">Reference proteome</keyword>
<dbReference type="Gene3D" id="1.20.1500.10">
    <property type="entry name" value="YheA/YmcA-like"/>
    <property type="match status" value="1"/>
</dbReference>
<organism evidence="1 2">
    <name type="scientific">Streptococcus didelphis</name>
    <dbReference type="NCBI Taxonomy" id="102886"/>
    <lineage>
        <taxon>Bacteria</taxon>
        <taxon>Bacillati</taxon>
        <taxon>Bacillota</taxon>
        <taxon>Bacilli</taxon>
        <taxon>Lactobacillales</taxon>
        <taxon>Streptococcaceae</taxon>
        <taxon>Streptococcus</taxon>
    </lineage>
</organism>
<dbReference type="Proteomes" id="UP001238096">
    <property type="component" value="Chromosome"/>
</dbReference>
<name>A0ABY9LK38_9STRE</name>
<evidence type="ECO:0000313" key="2">
    <source>
        <dbReference type="Proteomes" id="UP001238096"/>
    </source>
</evidence>
<dbReference type="PANTHER" id="PTHR38448">
    <property type="entry name" value="REGULATORY PROTEIN YLBF-RELATED"/>
    <property type="match status" value="1"/>
</dbReference>
<reference evidence="2" key="1">
    <citation type="submission" date="2022-10" db="EMBL/GenBank/DDBJ databases">
        <title>Streptococcus didelphis as causative of fatal infections in opossums (Didelphis albiventris).</title>
        <authorList>
            <person name="Breyer G.M."/>
            <person name="Da Silva M.E.R.J."/>
            <person name="Siqueira F.M."/>
        </authorList>
    </citation>
    <scope>NUCLEOTIDE SEQUENCE [LARGE SCALE GENOMIC DNA]</scope>
    <source>
        <strain evidence="2">LBVP101/21</strain>
    </source>
</reference>
<dbReference type="EMBL" id="CP110509">
    <property type="protein sequence ID" value="WMB28545.1"/>
    <property type="molecule type" value="Genomic_DNA"/>
</dbReference>
<accession>A0ABY9LK38</accession>
<proteinExistence type="predicted"/>
<sequence>MLVINEELLAIEEAIDDLVSDLKSTEEYQTYQRLAKQVENDSKLQVAIAQFQQMSEAYASQSQFVRFRPEIRSLKKALLMAKKDLDLNPQISALRVAEVNLQKLLAHVSEELARSISSHIFVDTGLPLAPKHEKLGRGIYNNIKEKDR</sequence>
<dbReference type="InterPro" id="IPR052767">
    <property type="entry name" value="Bact_com_dev_regulator"/>
</dbReference>
<dbReference type="Pfam" id="PF06133">
    <property type="entry name" value="Com_YlbF"/>
    <property type="match status" value="1"/>
</dbReference>